<reference evidence="1" key="1">
    <citation type="submission" date="2022-02" db="EMBL/GenBank/DDBJ databases">
        <title>Plant Genome Project.</title>
        <authorList>
            <person name="Zhang R.-G."/>
        </authorList>
    </citation>
    <scope>NUCLEOTIDE SEQUENCE</scope>
    <source>
        <strain evidence="1">AT1</strain>
    </source>
</reference>
<sequence>MLFANKDGSVHTQFLAPLHHLEAIREFDWGSSTLATLYGNLGACSRDKSPILSGHYRVLELWAFEHLLQFPPETRHGDANCIPRYERWLVGQRKPRSLILSLPEWRRVLDRLTIDQVWFDPWGGVPEDAPPSRSRVLDRTRSLLEGPFCRAWYLGDRVASQWRPGAEALQFVPPPPLASMRSTSSMSKEDLKNARIKD</sequence>
<keyword evidence="2" id="KW-1185">Reference proteome</keyword>
<accession>A0ACC0LPH6</accession>
<organism evidence="1 2">
    <name type="scientific">Rhododendron molle</name>
    <name type="common">Chinese azalea</name>
    <name type="synonym">Azalea mollis</name>
    <dbReference type="NCBI Taxonomy" id="49168"/>
    <lineage>
        <taxon>Eukaryota</taxon>
        <taxon>Viridiplantae</taxon>
        <taxon>Streptophyta</taxon>
        <taxon>Embryophyta</taxon>
        <taxon>Tracheophyta</taxon>
        <taxon>Spermatophyta</taxon>
        <taxon>Magnoliopsida</taxon>
        <taxon>eudicotyledons</taxon>
        <taxon>Gunneridae</taxon>
        <taxon>Pentapetalae</taxon>
        <taxon>asterids</taxon>
        <taxon>Ericales</taxon>
        <taxon>Ericaceae</taxon>
        <taxon>Ericoideae</taxon>
        <taxon>Rhodoreae</taxon>
        <taxon>Rhododendron</taxon>
    </lineage>
</organism>
<proteinExistence type="predicted"/>
<comment type="caution">
    <text evidence="1">The sequence shown here is derived from an EMBL/GenBank/DDBJ whole genome shotgun (WGS) entry which is preliminary data.</text>
</comment>
<name>A0ACC0LPH6_RHOML</name>
<dbReference type="EMBL" id="CM046398">
    <property type="protein sequence ID" value="KAI8530078.1"/>
    <property type="molecule type" value="Genomic_DNA"/>
</dbReference>
<gene>
    <name evidence="1" type="ORF">RHMOL_Rhmol11G0027300</name>
</gene>
<protein>
    <submittedName>
        <fullName evidence="1">Uncharacterized protein</fullName>
    </submittedName>
</protein>
<dbReference type="Proteomes" id="UP001062846">
    <property type="component" value="Chromosome 11"/>
</dbReference>
<evidence type="ECO:0000313" key="1">
    <source>
        <dbReference type="EMBL" id="KAI8530078.1"/>
    </source>
</evidence>
<evidence type="ECO:0000313" key="2">
    <source>
        <dbReference type="Proteomes" id="UP001062846"/>
    </source>
</evidence>